<dbReference type="KEGG" id="pace:A6070_11640"/>
<evidence type="ECO:0000313" key="1">
    <source>
        <dbReference type="EMBL" id="APG24115.1"/>
    </source>
</evidence>
<proteinExistence type="predicted"/>
<accession>A0A1L3GE66</accession>
<gene>
    <name evidence="1" type="ORF">A7E75_03015</name>
</gene>
<name>A0A1L3GE66_SYNAC</name>
<organism evidence="1 2">
    <name type="scientific">Syntrophotalea acetylenica</name>
    <name type="common">Pelobacter acetylenicus</name>
    <dbReference type="NCBI Taxonomy" id="29542"/>
    <lineage>
        <taxon>Bacteria</taxon>
        <taxon>Pseudomonadati</taxon>
        <taxon>Thermodesulfobacteriota</taxon>
        <taxon>Desulfuromonadia</taxon>
        <taxon>Desulfuromonadales</taxon>
        <taxon>Syntrophotaleaceae</taxon>
        <taxon>Syntrophotalea</taxon>
    </lineage>
</organism>
<sequence length="80" mass="8780">MEAGNLWSPRVSREVHGADLCSGSAAQAKALSHSSKNDQMLATLVFTGDSHPLRFLPRIETILIEDAPRTDKTTDNQPYN</sequence>
<dbReference type="Proteomes" id="UP000182264">
    <property type="component" value="Chromosome"/>
</dbReference>
<keyword evidence="2" id="KW-1185">Reference proteome</keyword>
<reference evidence="1 2" key="1">
    <citation type="journal article" date="2017" name="Genome Announc.">
        <title>Complete Genome Sequences of Two Acetylene-Fermenting Pelobacter acetylenicus Strains.</title>
        <authorList>
            <person name="Sutton J.M."/>
            <person name="Baesman S.M."/>
            <person name="Fierst J.L."/>
            <person name="Poret-Peterson A.T."/>
            <person name="Oremland R.S."/>
            <person name="Dunlap D.S."/>
            <person name="Akob D.M."/>
        </authorList>
    </citation>
    <scope>NUCLEOTIDE SEQUENCE [LARGE SCALE GENOMIC DNA]</scope>
    <source>
        <strain evidence="1 2">DSM 3247</strain>
    </source>
</reference>
<protein>
    <submittedName>
        <fullName evidence="1">Uncharacterized protein</fullName>
    </submittedName>
</protein>
<dbReference type="AlphaFoldDB" id="A0A1L3GE66"/>
<dbReference type="EMBL" id="CP015518">
    <property type="protein sequence ID" value="APG24115.1"/>
    <property type="molecule type" value="Genomic_DNA"/>
</dbReference>
<evidence type="ECO:0000313" key="2">
    <source>
        <dbReference type="Proteomes" id="UP000182264"/>
    </source>
</evidence>